<evidence type="ECO:0000259" key="2">
    <source>
        <dbReference type="Pfam" id="PF22775"/>
    </source>
</evidence>
<name>A0A930YAQ6_9PAST</name>
<feature type="compositionally biased region" description="Basic and acidic residues" evidence="1">
    <location>
        <begin position="34"/>
        <end position="94"/>
    </location>
</feature>
<sequence length="94" mass="10205">MQLIPLKFQNSGGSSTDPEQPTPKDPTDNQGNTGKDKQDVGGQDKDPALENAEKLVKAAEDETKAEEALKEANKDGVVSQEEKDKLDSLNEENH</sequence>
<evidence type="ECO:0000313" key="3">
    <source>
        <dbReference type="EMBL" id="MBF4102863.1"/>
    </source>
</evidence>
<dbReference type="Pfam" id="PF22775">
    <property type="entry name" value="GA_3"/>
    <property type="match status" value="1"/>
</dbReference>
<protein>
    <recommendedName>
        <fullName evidence="2">Minor extracellular protease Epr GA-like domain-containing protein</fullName>
    </recommendedName>
</protein>
<proteinExistence type="predicted"/>
<gene>
    <name evidence="3" type="ORF">INT80_11180</name>
</gene>
<feature type="region of interest" description="Disordered" evidence="1">
    <location>
        <begin position="1"/>
        <end position="94"/>
    </location>
</feature>
<reference evidence="3" key="1">
    <citation type="submission" date="2020-11" db="EMBL/GenBank/DDBJ databases">
        <title>Gallibacterium anatis 1637, full genome, WGS.</title>
        <authorList>
            <person name="Laishevtcev A.I."/>
            <person name="Yakimova E.A."/>
            <person name="Petkovich D."/>
            <person name="Stepanova T.V."/>
            <person name="Kalendr R.S."/>
            <person name="Rubalsky E.O."/>
            <person name="Zulkarneev E.R."/>
            <person name="Aleshkin A.V."/>
        </authorList>
    </citation>
    <scope>NUCLEOTIDE SEQUENCE</scope>
    <source>
        <strain evidence="3">1637</strain>
    </source>
</reference>
<dbReference type="InterPro" id="IPR054725">
    <property type="entry name" value="Epr_GA-like"/>
</dbReference>
<comment type="caution">
    <text evidence="3">The sequence shown here is derived from an EMBL/GenBank/DDBJ whole genome shotgun (WGS) entry which is preliminary data.</text>
</comment>
<dbReference type="EMBL" id="JADION010000035">
    <property type="protein sequence ID" value="MBF4102863.1"/>
    <property type="molecule type" value="Genomic_DNA"/>
</dbReference>
<evidence type="ECO:0000256" key="1">
    <source>
        <dbReference type="SAM" id="MobiDB-lite"/>
    </source>
</evidence>
<accession>A0A930YAQ6</accession>
<organism evidence="3">
    <name type="scientific">Gallibacterium anatis</name>
    <dbReference type="NCBI Taxonomy" id="750"/>
    <lineage>
        <taxon>Bacteria</taxon>
        <taxon>Pseudomonadati</taxon>
        <taxon>Pseudomonadota</taxon>
        <taxon>Gammaproteobacteria</taxon>
        <taxon>Pasteurellales</taxon>
        <taxon>Pasteurellaceae</taxon>
        <taxon>Gallibacterium</taxon>
    </lineage>
</organism>
<feature type="compositionally biased region" description="Polar residues" evidence="1">
    <location>
        <begin position="8"/>
        <end position="19"/>
    </location>
</feature>
<dbReference type="AlphaFoldDB" id="A0A930YAQ6"/>
<feature type="domain" description="Minor extracellular protease Epr GA-like" evidence="2">
    <location>
        <begin position="47"/>
        <end position="92"/>
    </location>
</feature>